<name>A0A834T1H8_9FABA</name>
<protein>
    <submittedName>
        <fullName evidence="1">Putative ribonuclease H protein At1g65750 family</fullName>
    </submittedName>
</protein>
<dbReference type="EMBL" id="JAAIUW010000010">
    <property type="protein sequence ID" value="KAF7812072.1"/>
    <property type="molecule type" value="Genomic_DNA"/>
</dbReference>
<keyword evidence="2" id="KW-1185">Reference proteome</keyword>
<comment type="caution">
    <text evidence="1">The sequence shown here is derived from an EMBL/GenBank/DDBJ whole genome shotgun (WGS) entry which is preliminary data.</text>
</comment>
<sequence>MISWERKEDGGVLEWRRMSGEVHELHPCANLVTAIHHLLARHRDVQVCHVLREANYVVDFLASCSPHDSLDLVRFDQPPAGALPLLLANATGVGTPINLVA</sequence>
<accession>A0A834T1H8</accession>
<dbReference type="Proteomes" id="UP000634136">
    <property type="component" value="Unassembled WGS sequence"/>
</dbReference>
<gene>
    <name evidence="1" type="ORF">G2W53_033048</name>
</gene>
<proteinExistence type="predicted"/>
<organism evidence="1 2">
    <name type="scientific">Senna tora</name>
    <dbReference type="NCBI Taxonomy" id="362788"/>
    <lineage>
        <taxon>Eukaryota</taxon>
        <taxon>Viridiplantae</taxon>
        <taxon>Streptophyta</taxon>
        <taxon>Embryophyta</taxon>
        <taxon>Tracheophyta</taxon>
        <taxon>Spermatophyta</taxon>
        <taxon>Magnoliopsida</taxon>
        <taxon>eudicotyledons</taxon>
        <taxon>Gunneridae</taxon>
        <taxon>Pentapetalae</taxon>
        <taxon>rosids</taxon>
        <taxon>fabids</taxon>
        <taxon>Fabales</taxon>
        <taxon>Fabaceae</taxon>
        <taxon>Caesalpinioideae</taxon>
        <taxon>Cassia clade</taxon>
        <taxon>Senna</taxon>
    </lineage>
</organism>
<dbReference type="PANTHER" id="PTHR34023:SF5">
    <property type="entry name" value="RNASE H TYPE-1 DOMAIN-CONTAINING PROTEIN"/>
    <property type="match status" value="1"/>
</dbReference>
<dbReference type="AlphaFoldDB" id="A0A834T1H8"/>
<dbReference type="PANTHER" id="PTHR34023">
    <property type="entry name" value="RNASE H DOMAIN-CONTAINING PROTEIN"/>
    <property type="match status" value="1"/>
</dbReference>
<evidence type="ECO:0000313" key="2">
    <source>
        <dbReference type="Proteomes" id="UP000634136"/>
    </source>
</evidence>
<evidence type="ECO:0000313" key="1">
    <source>
        <dbReference type="EMBL" id="KAF7812072.1"/>
    </source>
</evidence>
<reference evidence="1" key="1">
    <citation type="submission" date="2020-09" db="EMBL/GenBank/DDBJ databases">
        <title>Genome-Enabled Discovery of Anthraquinone Biosynthesis in Senna tora.</title>
        <authorList>
            <person name="Kang S.-H."/>
            <person name="Pandey R.P."/>
            <person name="Lee C.-M."/>
            <person name="Sim J.-S."/>
            <person name="Jeong J.-T."/>
            <person name="Choi B.-S."/>
            <person name="Jung M."/>
            <person name="Ginzburg D."/>
            <person name="Zhao K."/>
            <person name="Won S.Y."/>
            <person name="Oh T.-J."/>
            <person name="Yu Y."/>
            <person name="Kim N.-H."/>
            <person name="Lee O.R."/>
            <person name="Lee T.-H."/>
            <person name="Bashyal P."/>
            <person name="Kim T.-S."/>
            <person name="Lee W.-H."/>
            <person name="Kawkins C."/>
            <person name="Kim C.-K."/>
            <person name="Kim J.S."/>
            <person name="Ahn B.O."/>
            <person name="Rhee S.Y."/>
            <person name="Sohng J.K."/>
        </authorList>
    </citation>
    <scope>NUCLEOTIDE SEQUENCE</scope>
    <source>
        <tissue evidence="1">Leaf</tissue>
    </source>
</reference>